<protein>
    <submittedName>
        <fullName evidence="2">Unannotated protein</fullName>
    </submittedName>
</protein>
<sequence length="84" mass="9524">MASYLSRPPQKVNEAIARLVEGGVIRQVNVGKRRNRAFEADDLFDRFTDFERALAVDEDRGPRPTRPVPGPVIRPRRPGKGIDR</sequence>
<proteinExistence type="predicted"/>
<evidence type="ECO:0000256" key="1">
    <source>
        <dbReference type="SAM" id="MobiDB-lite"/>
    </source>
</evidence>
<accession>A0A6J6UWQ0</accession>
<name>A0A6J6UWQ0_9ZZZZ</name>
<evidence type="ECO:0000313" key="2">
    <source>
        <dbReference type="EMBL" id="CAB4763478.1"/>
    </source>
</evidence>
<dbReference type="EMBL" id="CAEZYZ010000297">
    <property type="protein sequence ID" value="CAB4763478.1"/>
    <property type="molecule type" value="Genomic_DNA"/>
</dbReference>
<organism evidence="2">
    <name type="scientific">freshwater metagenome</name>
    <dbReference type="NCBI Taxonomy" id="449393"/>
    <lineage>
        <taxon>unclassified sequences</taxon>
        <taxon>metagenomes</taxon>
        <taxon>ecological metagenomes</taxon>
    </lineage>
</organism>
<reference evidence="2" key="1">
    <citation type="submission" date="2020-05" db="EMBL/GenBank/DDBJ databases">
        <authorList>
            <person name="Chiriac C."/>
            <person name="Salcher M."/>
            <person name="Ghai R."/>
            <person name="Kavagutti S V."/>
        </authorList>
    </citation>
    <scope>NUCLEOTIDE SEQUENCE</scope>
</reference>
<feature type="compositionally biased region" description="Basic residues" evidence="1">
    <location>
        <begin position="74"/>
        <end position="84"/>
    </location>
</feature>
<feature type="region of interest" description="Disordered" evidence="1">
    <location>
        <begin position="55"/>
        <end position="84"/>
    </location>
</feature>
<gene>
    <name evidence="2" type="ORF">UFOPK2810_01504</name>
</gene>
<dbReference type="AlphaFoldDB" id="A0A6J6UWQ0"/>